<organism evidence="1 2">
    <name type="scientific">Saguinus oedipus</name>
    <name type="common">Cotton-top tamarin</name>
    <name type="synonym">Oedipomidas oedipus</name>
    <dbReference type="NCBI Taxonomy" id="9490"/>
    <lineage>
        <taxon>Eukaryota</taxon>
        <taxon>Metazoa</taxon>
        <taxon>Chordata</taxon>
        <taxon>Craniata</taxon>
        <taxon>Vertebrata</taxon>
        <taxon>Euteleostomi</taxon>
        <taxon>Mammalia</taxon>
        <taxon>Eutheria</taxon>
        <taxon>Euarchontoglires</taxon>
        <taxon>Primates</taxon>
        <taxon>Haplorrhini</taxon>
        <taxon>Platyrrhini</taxon>
        <taxon>Cebidae</taxon>
        <taxon>Callitrichinae</taxon>
        <taxon>Saguinus</taxon>
    </lineage>
</organism>
<sequence>KLTEKYTSLELSESMSYGHSITALPNNAKWGHTECENACLRSIQESLFYGHSFKASQNNTDLWKISS</sequence>
<name>A0ABQ9UX35_SAGOE</name>
<accession>A0ABQ9UX35</accession>
<protein>
    <submittedName>
        <fullName evidence="1">Uncharacterized protein</fullName>
    </submittedName>
</protein>
<feature type="non-terminal residue" evidence="1">
    <location>
        <position position="67"/>
    </location>
</feature>
<evidence type="ECO:0000313" key="1">
    <source>
        <dbReference type="EMBL" id="KAK2101645.1"/>
    </source>
</evidence>
<reference evidence="1 2" key="1">
    <citation type="submission" date="2023-05" db="EMBL/GenBank/DDBJ databases">
        <title>B98-5 Cell Line De Novo Hybrid Assembly: An Optical Mapping Approach.</title>
        <authorList>
            <person name="Kananen K."/>
            <person name="Auerbach J.A."/>
            <person name="Kautto E."/>
            <person name="Blachly J.S."/>
        </authorList>
    </citation>
    <scope>NUCLEOTIDE SEQUENCE [LARGE SCALE GENOMIC DNA]</scope>
    <source>
        <strain evidence="1">B95-8</strain>
        <tissue evidence="1">Cell line</tissue>
    </source>
</reference>
<proteinExistence type="predicted"/>
<comment type="caution">
    <text evidence="1">The sequence shown here is derived from an EMBL/GenBank/DDBJ whole genome shotgun (WGS) entry which is preliminary data.</text>
</comment>
<keyword evidence="2" id="KW-1185">Reference proteome</keyword>
<dbReference type="Proteomes" id="UP001266305">
    <property type="component" value="Unassembled WGS sequence"/>
</dbReference>
<evidence type="ECO:0000313" key="2">
    <source>
        <dbReference type="Proteomes" id="UP001266305"/>
    </source>
</evidence>
<gene>
    <name evidence="1" type="ORF">P7K49_019311</name>
</gene>
<dbReference type="EMBL" id="JASSZA010000009">
    <property type="protein sequence ID" value="KAK2101645.1"/>
    <property type="molecule type" value="Genomic_DNA"/>
</dbReference>
<feature type="non-terminal residue" evidence="1">
    <location>
        <position position="1"/>
    </location>
</feature>